<organism evidence="1 2">
    <name type="scientific">Discostella pseudostelligera</name>
    <dbReference type="NCBI Taxonomy" id="259834"/>
    <lineage>
        <taxon>Eukaryota</taxon>
        <taxon>Sar</taxon>
        <taxon>Stramenopiles</taxon>
        <taxon>Ochrophyta</taxon>
        <taxon>Bacillariophyta</taxon>
        <taxon>Coscinodiscophyceae</taxon>
        <taxon>Thalassiosirophycidae</taxon>
        <taxon>Stephanodiscales</taxon>
        <taxon>Stephanodiscaceae</taxon>
        <taxon>Discostella</taxon>
    </lineage>
</organism>
<evidence type="ECO:0000313" key="1">
    <source>
        <dbReference type="EMBL" id="KAL3763028.1"/>
    </source>
</evidence>
<protein>
    <recommendedName>
        <fullName evidence="3">Twin-arginine translocation signal domain-containing protein</fullName>
    </recommendedName>
</protein>
<dbReference type="AlphaFoldDB" id="A0ABD3MJJ3"/>
<proteinExistence type="predicted"/>
<evidence type="ECO:0000313" key="2">
    <source>
        <dbReference type="Proteomes" id="UP001530293"/>
    </source>
</evidence>
<dbReference type="Proteomes" id="UP001530293">
    <property type="component" value="Unassembled WGS sequence"/>
</dbReference>
<evidence type="ECO:0008006" key="3">
    <source>
        <dbReference type="Google" id="ProtNLM"/>
    </source>
</evidence>
<gene>
    <name evidence="1" type="ORF">ACHAWU_001175</name>
</gene>
<name>A0ABD3MJJ3_9STRA</name>
<sequence length="301" mass="31442">MTSATYYYYATALALALFKGTNAFAPPSRMLTSSTVLCGHGGIDSNSDRRTFISTAAIALGGAVAAAVTIPQSAYAELDTEDFLKTGMVSMPMGVSGQAGKAKPVTGVVLREGSEVSRDARSGNVLAEILVGKSNDPIPVLATFSSPWPLAKGGVFDVECRDASTGDGAFLAVAPAKGKSLSDLPTAFFTNSLFSSTGRFSFYGTPTDIKVKKSGMNGSYRYLEIVFSNLSQSTNAEIPRTALVAATIPQGTNDVIMLVGSATTNRWKRGGAQQSIRETVESFKCTLAPTSGIKIRAKGSV</sequence>
<dbReference type="PROSITE" id="PS51318">
    <property type="entry name" value="TAT"/>
    <property type="match status" value="1"/>
</dbReference>
<comment type="caution">
    <text evidence="1">The sequence shown here is derived from an EMBL/GenBank/DDBJ whole genome shotgun (WGS) entry which is preliminary data.</text>
</comment>
<reference evidence="1 2" key="1">
    <citation type="submission" date="2024-10" db="EMBL/GenBank/DDBJ databases">
        <title>Updated reference genomes for cyclostephanoid diatoms.</title>
        <authorList>
            <person name="Roberts W.R."/>
            <person name="Alverson A.J."/>
        </authorList>
    </citation>
    <scope>NUCLEOTIDE SEQUENCE [LARGE SCALE GENOMIC DNA]</scope>
    <source>
        <strain evidence="1 2">AJA232-27</strain>
    </source>
</reference>
<accession>A0ABD3MJJ3</accession>
<keyword evidence="2" id="KW-1185">Reference proteome</keyword>
<dbReference type="InterPro" id="IPR006311">
    <property type="entry name" value="TAT_signal"/>
</dbReference>
<dbReference type="EMBL" id="JALLBG020000130">
    <property type="protein sequence ID" value="KAL3763028.1"/>
    <property type="molecule type" value="Genomic_DNA"/>
</dbReference>